<comment type="caution">
    <text evidence="9">The sequence shown here is derived from an EMBL/GenBank/DDBJ whole genome shotgun (WGS) entry which is preliminary data.</text>
</comment>
<evidence type="ECO:0000256" key="2">
    <source>
        <dbReference type="ARBA" id="ARBA00023015"/>
    </source>
</evidence>
<evidence type="ECO:0000313" key="9">
    <source>
        <dbReference type="EMBL" id="CDD56227.1"/>
    </source>
</evidence>
<dbReference type="InterPro" id="IPR013324">
    <property type="entry name" value="RNA_pol_sigma_r3/r4-like"/>
</dbReference>
<sequence>MNKYDKCVQYILDNQMHFYRIAYCYVKNEHDAQDVVQNTIIKALENINSLRCIGAIRTWFYRILVNESLNFINRTKKEIPYEQFDTEYTDSFYHPDDVIMSLVLGLPQDMRTIIILHVYEELTLRECAAIARIPLSTAKTRYYAALKQLRNSMEDHNE</sequence>
<comment type="similarity">
    <text evidence="1 6">Belongs to the sigma-70 factor family. ECF subfamily.</text>
</comment>
<evidence type="ECO:0000256" key="3">
    <source>
        <dbReference type="ARBA" id="ARBA00023082"/>
    </source>
</evidence>
<dbReference type="SUPFAM" id="SSF88946">
    <property type="entry name" value="Sigma2 domain of RNA polymerase sigma factors"/>
    <property type="match status" value="1"/>
</dbReference>
<reference evidence="9" key="1">
    <citation type="submission" date="2012-11" db="EMBL/GenBank/DDBJ databases">
        <title>Dependencies among metagenomic species, viruses, plasmids and units of genetic variation.</title>
        <authorList>
            <person name="Nielsen H.B."/>
            <person name="Almeida M."/>
            <person name="Juncker A.S."/>
            <person name="Rasmussen S."/>
            <person name="Li J."/>
            <person name="Sunagawa S."/>
            <person name="Plichta D."/>
            <person name="Gautier L."/>
            <person name="Le Chatelier E."/>
            <person name="Peletier E."/>
            <person name="Bonde I."/>
            <person name="Nielsen T."/>
            <person name="Manichanh C."/>
            <person name="Arumugam M."/>
            <person name="Batto J."/>
            <person name="Santos M.B.Q.D."/>
            <person name="Blom N."/>
            <person name="Borruel N."/>
            <person name="Burgdorf K.S."/>
            <person name="Boumezbeur F."/>
            <person name="Casellas F."/>
            <person name="Dore J."/>
            <person name="Guarner F."/>
            <person name="Hansen T."/>
            <person name="Hildebrand F."/>
            <person name="Kaas R.S."/>
            <person name="Kennedy S."/>
            <person name="Kristiansen K."/>
            <person name="Kultima J.R."/>
            <person name="Leonard P."/>
            <person name="Levenez F."/>
            <person name="Lund O."/>
            <person name="Moumen B."/>
            <person name="Le Paslier D."/>
            <person name="Pons N."/>
            <person name="Pedersen O."/>
            <person name="Prifti E."/>
            <person name="Qin J."/>
            <person name="Raes J."/>
            <person name="Tap J."/>
            <person name="Tims S."/>
            <person name="Ussery D.W."/>
            <person name="Yamada T."/>
            <person name="MetaHit consortium"/>
            <person name="Renault P."/>
            <person name="Sicheritz-Ponten T."/>
            <person name="Bork P."/>
            <person name="Wang J."/>
            <person name="Brunak S."/>
            <person name="Ehrlich S.D."/>
        </authorList>
    </citation>
    <scope>NUCLEOTIDE SEQUENCE [LARGE SCALE GENOMIC DNA]</scope>
</reference>
<keyword evidence="3 6" id="KW-0731">Sigma factor</keyword>
<evidence type="ECO:0000259" key="8">
    <source>
        <dbReference type="Pfam" id="PF08281"/>
    </source>
</evidence>
<dbReference type="InterPro" id="IPR007627">
    <property type="entry name" value="RNA_pol_sigma70_r2"/>
</dbReference>
<dbReference type="Gene3D" id="1.10.10.10">
    <property type="entry name" value="Winged helix-like DNA-binding domain superfamily/Winged helix DNA-binding domain"/>
    <property type="match status" value="1"/>
</dbReference>
<accession>R7B0V6</accession>
<evidence type="ECO:0000313" key="10">
    <source>
        <dbReference type="Proteomes" id="UP000018141"/>
    </source>
</evidence>
<dbReference type="SUPFAM" id="SSF88659">
    <property type="entry name" value="Sigma3 and sigma4 domains of RNA polymerase sigma factors"/>
    <property type="match status" value="1"/>
</dbReference>
<dbReference type="NCBIfam" id="TIGR02937">
    <property type="entry name" value="sigma70-ECF"/>
    <property type="match status" value="1"/>
</dbReference>
<keyword evidence="2 6" id="KW-0805">Transcription regulation</keyword>
<evidence type="ECO:0000259" key="7">
    <source>
        <dbReference type="Pfam" id="PF04542"/>
    </source>
</evidence>
<feature type="domain" description="RNA polymerase sigma-70 region 2" evidence="7">
    <location>
        <begin position="16"/>
        <end position="77"/>
    </location>
</feature>
<dbReference type="InterPro" id="IPR000838">
    <property type="entry name" value="RNA_pol_sigma70_ECF_CS"/>
</dbReference>
<dbReference type="Gene3D" id="1.10.1740.10">
    <property type="match status" value="1"/>
</dbReference>
<dbReference type="Pfam" id="PF04542">
    <property type="entry name" value="Sigma70_r2"/>
    <property type="match status" value="1"/>
</dbReference>
<dbReference type="GO" id="GO:0003677">
    <property type="term" value="F:DNA binding"/>
    <property type="evidence" value="ECO:0007669"/>
    <property type="project" value="UniProtKB-KW"/>
</dbReference>
<dbReference type="PANTHER" id="PTHR43133:SF60">
    <property type="entry name" value="RNA POLYMERASE SIGMA FACTOR SIGV"/>
    <property type="match status" value="1"/>
</dbReference>
<feature type="domain" description="RNA polymerase sigma factor 70 region 4 type 2" evidence="8">
    <location>
        <begin position="99"/>
        <end position="149"/>
    </location>
</feature>
<dbReference type="PROSITE" id="PS01063">
    <property type="entry name" value="SIGMA70_ECF"/>
    <property type="match status" value="1"/>
</dbReference>
<proteinExistence type="inferred from homology"/>
<dbReference type="InterPro" id="IPR013249">
    <property type="entry name" value="RNA_pol_sigma70_r4_t2"/>
</dbReference>
<dbReference type="InterPro" id="IPR014284">
    <property type="entry name" value="RNA_pol_sigma-70_dom"/>
</dbReference>
<evidence type="ECO:0000256" key="1">
    <source>
        <dbReference type="ARBA" id="ARBA00010641"/>
    </source>
</evidence>
<dbReference type="Pfam" id="PF08281">
    <property type="entry name" value="Sigma70_r4_2"/>
    <property type="match status" value="1"/>
</dbReference>
<dbReference type="GO" id="GO:0006950">
    <property type="term" value="P:response to stress"/>
    <property type="evidence" value="ECO:0007669"/>
    <property type="project" value="UniProtKB-ARBA"/>
</dbReference>
<dbReference type="GO" id="GO:0016987">
    <property type="term" value="F:sigma factor activity"/>
    <property type="evidence" value="ECO:0007669"/>
    <property type="project" value="UniProtKB-KW"/>
</dbReference>
<gene>
    <name evidence="9" type="ORF">BN656_00838</name>
</gene>
<organism evidence="9 10">
    <name type="scientific">Bacteroides pectinophilus CAG:437</name>
    <dbReference type="NCBI Taxonomy" id="1263051"/>
    <lineage>
        <taxon>Bacteria</taxon>
        <taxon>Bacillati</taxon>
        <taxon>Bacillota</taxon>
        <taxon>Clostridia</taxon>
        <taxon>Eubacteriales</taxon>
    </lineage>
</organism>
<evidence type="ECO:0000256" key="6">
    <source>
        <dbReference type="RuleBase" id="RU000716"/>
    </source>
</evidence>
<evidence type="ECO:0000256" key="4">
    <source>
        <dbReference type="ARBA" id="ARBA00023125"/>
    </source>
</evidence>
<dbReference type="InterPro" id="IPR013325">
    <property type="entry name" value="RNA_pol_sigma_r2"/>
</dbReference>
<keyword evidence="5 6" id="KW-0804">Transcription</keyword>
<name>R7B0V6_9FIRM</name>
<dbReference type="PANTHER" id="PTHR43133">
    <property type="entry name" value="RNA POLYMERASE ECF-TYPE SIGMA FACTO"/>
    <property type="match status" value="1"/>
</dbReference>
<dbReference type="InterPro" id="IPR036388">
    <property type="entry name" value="WH-like_DNA-bd_sf"/>
</dbReference>
<dbReference type="Proteomes" id="UP000018141">
    <property type="component" value="Unassembled WGS sequence"/>
</dbReference>
<dbReference type="AlphaFoldDB" id="R7B0V6"/>
<dbReference type="EMBL" id="CBHH010000027">
    <property type="protein sequence ID" value="CDD56227.1"/>
    <property type="molecule type" value="Genomic_DNA"/>
</dbReference>
<dbReference type="CDD" id="cd06171">
    <property type="entry name" value="Sigma70_r4"/>
    <property type="match status" value="1"/>
</dbReference>
<protein>
    <recommendedName>
        <fullName evidence="6">RNA polymerase sigma factor</fullName>
    </recommendedName>
</protein>
<dbReference type="InterPro" id="IPR039425">
    <property type="entry name" value="RNA_pol_sigma-70-like"/>
</dbReference>
<keyword evidence="4 6" id="KW-0238">DNA-binding</keyword>
<dbReference type="GO" id="GO:0006352">
    <property type="term" value="P:DNA-templated transcription initiation"/>
    <property type="evidence" value="ECO:0007669"/>
    <property type="project" value="InterPro"/>
</dbReference>
<evidence type="ECO:0000256" key="5">
    <source>
        <dbReference type="ARBA" id="ARBA00023163"/>
    </source>
</evidence>